<gene>
    <name evidence="2" type="ORF">SS50377_17195</name>
    <name evidence="3" type="ORF">SS50377_24889</name>
</gene>
<protein>
    <recommendedName>
        <fullName evidence="5">Transmembrane protein</fullName>
    </recommendedName>
</protein>
<keyword evidence="1" id="KW-0812">Transmembrane</keyword>
<keyword evidence="1" id="KW-1133">Transmembrane helix</keyword>
<evidence type="ECO:0000313" key="3">
    <source>
        <dbReference type="EMBL" id="KAH0572776.1"/>
    </source>
</evidence>
<sequence length="512" mass="58621">MLVLLLSASSPNCFSTNTYLEGDIQSRILTVYLIPQNPIDPLCIALNDSESKLDLIYRNAEDKGLPLLVSEPFIYRPGVINEAHVSISALSPDQIIILIEIIAADYIVKIAKAADYHGTFDIIKYLKQDVSSCWSNLIFSYSAVFGEEQLSFELVPNDCTIPPDAELFPSFTFNANESVIVLAEFQEGNGDEDYKHPYIHNQVKFCKLVCREIVDSEKMEECLRVIDFMTISLQYLFGLELVYFTGEIKTEVIQETMEYQGDGSIDCAEVIGLLCYINPDGYILYHEPLADYPQCIIDEKTVLVKLQTMIQSGSLTLIYNGVYTLEQYSTQQYLVNTYDMKPYLNSRVLLYPQFIQFNNEEQISGQFYTTVQTVKQCIYLIILDVKGQNNIELQFRCEYNEVCNQINEEIELELINGDQNILFQQFFKLKLDQKISIQKVHYQLKKDIRNIIKNNQGVVFTVRGSSFYIVSNEITFDNMIGFLAIQLSFVILYLTAGILIVFIIITKQNKAD</sequence>
<dbReference type="Proteomes" id="UP000018208">
    <property type="component" value="Unassembled WGS sequence"/>
</dbReference>
<reference evidence="2 3" key="1">
    <citation type="journal article" date="2014" name="PLoS Genet.">
        <title>The Genome of Spironucleus salmonicida Highlights a Fish Pathogen Adapted to Fluctuating Environments.</title>
        <authorList>
            <person name="Xu F."/>
            <person name="Jerlstrom-Hultqvist J."/>
            <person name="Einarsson E."/>
            <person name="Astvaldsson A."/>
            <person name="Svard S.G."/>
            <person name="Andersson J.O."/>
        </authorList>
    </citation>
    <scope>NUCLEOTIDE SEQUENCE</scope>
    <source>
        <strain evidence="3">ATCC 50377</strain>
    </source>
</reference>
<reference evidence="3" key="2">
    <citation type="submission" date="2020-12" db="EMBL/GenBank/DDBJ databases">
        <title>New Spironucleus salmonicida genome in near-complete chromosomes.</title>
        <authorList>
            <person name="Xu F."/>
            <person name="Kurt Z."/>
            <person name="Jimenez-Gonzalez A."/>
            <person name="Astvaldsson A."/>
            <person name="Andersson J.O."/>
            <person name="Svard S.G."/>
        </authorList>
    </citation>
    <scope>NUCLEOTIDE SEQUENCE</scope>
    <source>
        <strain evidence="3">ATCC 50377</strain>
    </source>
</reference>
<name>V6LFS2_9EUKA</name>
<evidence type="ECO:0000313" key="4">
    <source>
        <dbReference type="Proteomes" id="UP000018208"/>
    </source>
</evidence>
<organism evidence="2">
    <name type="scientific">Spironucleus salmonicida</name>
    <dbReference type="NCBI Taxonomy" id="348837"/>
    <lineage>
        <taxon>Eukaryota</taxon>
        <taxon>Metamonada</taxon>
        <taxon>Diplomonadida</taxon>
        <taxon>Hexamitidae</taxon>
        <taxon>Hexamitinae</taxon>
        <taxon>Spironucleus</taxon>
    </lineage>
</organism>
<accession>V6LFS2</accession>
<dbReference type="VEuPathDB" id="GiardiaDB:SS50377_24889"/>
<evidence type="ECO:0000256" key="1">
    <source>
        <dbReference type="SAM" id="Phobius"/>
    </source>
</evidence>
<keyword evidence="1" id="KW-0472">Membrane</keyword>
<dbReference type="EMBL" id="AUWU02000005">
    <property type="protein sequence ID" value="KAH0572776.1"/>
    <property type="molecule type" value="Genomic_DNA"/>
</dbReference>
<feature type="transmembrane region" description="Helical" evidence="1">
    <location>
        <begin position="479"/>
        <end position="505"/>
    </location>
</feature>
<evidence type="ECO:0000313" key="2">
    <source>
        <dbReference type="EMBL" id="EST43138.1"/>
    </source>
</evidence>
<keyword evidence="4" id="KW-1185">Reference proteome</keyword>
<proteinExistence type="predicted"/>
<evidence type="ECO:0008006" key="5">
    <source>
        <dbReference type="Google" id="ProtNLM"/>
    </source>
</evidence>
<dbReference type="AlphaFoldDB" id="V6LFS2"/>
<dbReference type="EMBL" id="KI546144">
    <property type="protein sequence ID" value="EST43138.1"/>
    <property type="molecule type" value="Genomic_DNA"/>
</dbReference>